<evidence type="ECO:0000313" key="1">
    <source>
        <dbReference type="EMBL" id="EKO51754.1"/>
    </source>
</evidence>
<protein>
    <submittedName>
        <fullName evidence="1">Uncharacterized protein</fullName>
    </submittedName>
</protein>
<reference evidence="1" key="1">
    <citation type="submission" date="2012-10" db="EMBL/GenBank/DDBJ databases">
        <authorList>
            <person name="Harkins D.M."/>
            <person name="Durkin A.S."/>
            <person name="Brinkac L.M."/>
            <person name="Selengut J.D."/>
            <person name="Sanka R."/>
            <person name="DePew J."/>
            <person name="Purushe J."/>
            <person name="Picardeau M."/>
            <person name="Werts C."/>
            <person name="Goarant C."/>
            <person name="Vinetz J.M."/>
            <person name="Sutton G.G."/>
            <person name="Nelson W.C."/>
            <person name="Fouts D.E."/>
        </authorList>
    </citation>
    <scope>NUCLEOTIDE SEQUENCE [LARGE SCALE GENOMIC DNA]</scope>
    <source>
        <strain evidence="1">200802841</strain>
    </source>
</reference>
<proteinExistence type="predicted"/>
<accession>A0A828XX12</accession>
<comment type="caution">
    <text evidence="1">The sequence shown here is derived from an EMBL/GenBank/DDBJ whole genome shotgun (WGS) entry which is preliminary data.</text>
</comment>
<sequence length="41" mass="4784">MGTLTNRNFTDQFLKCRNSHKSQFHRSNSKVVGLLLLEKFS</sequence>
<dbReference type="EMBL" id="AKWH02000032">
    <property type="protein sequence ID" value="EKO51754.1"/>
    <property type="molecule type" value="Genomic_DNA"/>
</dbReference>
<name>A0A828XX12_9LEPT</name>
<dbReference type="Proteomes" id="UP000006339">
    <property type="component" value="Unassembled WGS sequence"/>
</dbReference>
<dbReference type="NCBIfam" id="NF038097">
    <property type="entry name" value="KCGN_DNA_rpt"/>
    <property type="match status" value="1"/>
</dbReference>
<gene>
    <name evidence="1" type="ORF">LEP1GSC131_1215</name>
</gene>
<dbReference type="AlphaFoldDB" id="A0A828XX12"/>
<organism evidence="1 2">
    <name type="scientific">Leptospira kirschneri str. 200802841</name>
    <dbReference type="NCBI Taxonomy" id="1193047"/>
    <lineage>
        <taxon>Bacteria</taxon>
        <taxon>Pseudomonadati</taxon>
        <taxon>Spirochaetota</taxon>
        <taxon>Spirochaetia</taxon>
        <taxon>Leptospirales</taxon>
        <taxon>Leptospiraceae</taxon>
        <taxon>Leptospira</taxon>
    </lineage>
</organism>
<evidence type="ECO:0000313" key="2">
    <source>
        <dbReference type="Proteomes" id="UP000006339"/>
    </source>
</evidence>
<keyword evidence="2" id="KW-1185">Reference proteome</keyword>